<sequence>MNNCGEKNLTDRCAFRDNLFGVNREIALKLRQFYMSIQEEAIPAHFLDLLEKLDQAEQANDLRNTKKGLILYDNRCEKF</sequence>
<evidence type="ECO:0000313" key="3">
    <source>
        <dbReference type="Proteomes" id="UP000009359"/>
    </source>
</evidence>
<comment type="caution">
    <text evidence="2">The sequence shown here is derived from an EMBL/GenBank/DDBJ whole genome shotgun (WGS) entry which is preliminary data.</text>
</comment>
<reference evidence="2 3" key="1">
    <citation type="journal article" date="2013" name="Genome Announc.">
        <title>Whole Genome Sequencing and Comparative Analysis of Bartonella bacilliformis Strain INS, the Causative Agent of Carrion's Disease.</title>
        <authorList>
            <person name="Tarazona D."/>
            <person name="Padilla C."/>
            <person name="Caceres O."/>
            <person name="Montenegro J.D."/>
            <person name="Bailon H."/>
            <person name="Ventura G."/>
            <person name="Mendoza G."/>
            <person name="Anaya E."/>
            <person name="Guio H."/>
        </authorList>
    </citation>
    <scope>NUCLEOTIDE SEQUENCE [LARGE SCALE GENOMIC DNA]</scope>
    <source>
        <strain evidence="2 3">INS</strain>
    </source>
</reference>
<dbReference type="GeneID" id="4684446"/>
<keyword evidence="3" id="KW-1185">Reference proteome</keyword>
<evidence type="ECO:0000259" key="1">
    <source>
        <dbReference type="Pfam" id="PF18557"/>
    </source>
</evidence>
<proteinExistence type="predicted"/>
<dbReference type="Proteomes" id="UP000009359">
    <property type="component" value="Unassembled WGS sequence"/>
</dbReference>
<gene>
    <name evidence="2" type="ORF">BbINS_01181</name>
</gene>
<protein>
    <recommendedName>
        <fullName evidence="1">Anti-sigma factor NepR domain-containing protein</fullName>
    </recommendedName>
</protein>
<dbReference type="Pfam" id="PF18557">
    <property type="entry name" value="NepR"/>
    <property type="match status" value="1"/>
</dbReference>
<organism evidence="2 3">
    <name type="scientific">Bartonella bacilliformis INS</name>
    <dbReference type="NCBI Taxonomy" id="1206782"/>
    <lineage>
        <taxon>Bacteria</taxon>
        <taxon>Pseudomonadati</taxon>
        <taxon>Pseudomonadota</taxon>
        <taxon>Alphaproteobacteria</taxon>
        <taxon>Hyphomicrobiales</taxon>
        <taxon>Bartonellaceae</taxon>
        <taxon>Bartonella</taxon>
    </lineage>
</organism>
<dbReference type="RefSeq" id="WP_005766118.1">
    <property type="nucleotide sequence ID" value="NZ_AMQK01000004.1"/>
</dbReference>
<accession>A0ABN0IHA8</accession>
<dbReference type="EMBL" id="AMQK01000004">
    <property type="protein sequence ID" value="EKS45883.1"/>
    <property type="molecule type" value="Genomic_DNA"/>
</dbReference>
<feature type="domain" description="Anti-sigma factor NepR" evidence="1">
    <location>
        <begin position="23"/>
        <end position="57"/>
    </location>
</feature>
<evidence type="ECO:0000313" key="2">
    <source>
        <dbReference type="EMBL" id="EKS45883.1"/>
    </source>
</evidence>
<dbReference type="InterPro" id="IPR041649">
    <property type="entry name" value="NepR"/>
</dbReference>
<name>A0ABN0IHA8_BARBA</name>